<dbReference type="Proteomes" id="UP000054166">
    <property type="component" value="Unassembled WGS sequence"/>
</dbReference>
<feature type="compositionally biased region" description="Polar residues" evidence="1">
    <location>
        <begin position="123"/>
        <end position="133"/>
    </location>
</feature>
<protein>
    <submittedName>
        <fullName evidence="2">Uncharacterized protein</fullName>
    </submittedName>
</protein>
<reference evidence="3" key="2">
    <citation type="submission" date="2015-01" db="EMBL/GenBank/DDBJ databases">
        <title>Evolutionary Origins and Diversification of the Mycorrhizal Mutualists.</title>
        <authorList>
            <consortium name="DOE Joint Genome Institute"/>
            <consortium name="Mycorrhizal Genomics Consortium"/>
            <person name="Kohler A."/>
            <person name="Kuo A."/>
            <person name="Nagy L.G."/>
            <person name="Floudas D."/>
            <person name="Copeland A."/>
            <person name="Barry K.W."/>
            <person name="Cichocki N."/>
            <person name="Veneault-Fourrey C."/>
            <person name="LaButti K."/>
            <person name="Lindquist E.A."/>
            <person name="Lipzen A."/>
            <person name="Lundell T."/>
            <person name="Morin E."/>
            <person name="Murat C."/>
            <person name="Riley R."/>
            <person name="Ohm R."/>
            <person name="Sun H."/>
            <person name="Tunlid A."/>
            <person name="Henrissat B."/>
            <person name="Grigoriev I.V."/>
            <person name="Hibbett D.S."/>
            <person name="Martin F."/>
        </authorList>
    </citation>
    <scope>NUCLEOTIDE SEQUENCE [LARGE SCALE GENOMIC DNA]</scope>
    <source>
        <strain evidence="3">F 1598</strain>
    </source>
</reference>
<organism evidence="2 3">
    <name type="scientific">Piloderma croceum (strain F 1598)</name>
    <dbReference type="NCBI Taxonomy" id="765440"/>
    <lineage>
        <taxon>Eukaryota</taxon>
        <taxon>Fungi</taxon>
        <taxon>Dikarya</taxon>
        <taxon>Basidiomycota</taxon>
        <taxon>Agaricomycotina</taxon>
        <taxon>Agaricomycetes</taxon>
        <taxon>Agaricomycetidae</taxon>
        <taxon>Atheliales</taxon>
        <taxon>Atheliaceae</taxon>
        <taxon>Piloderma</taxon>
    </lineage>
</organism>
<sequence>MTTVSNIDIMGMPSWSSHFESSAPHLRLNTVAATTDISSSEVAQSRESSGEIGDNHENTSATAFPAQGDHRTPLRTVRKKKSSYDLRDEFRHPEPPAPGSVISTGQDLRNVIQRPSSRKALSRTANDQTTQSE</sequence>
<proteinExistence type="predicted"/>
<feature type="compositionally biased region" description="Low complexity" evidence="1">
    <location>
        <begin position="38"/>
        <end position="47"/>
    </location>
</feature>
<evidence type="ECO:0000313" key="2">
    <source>
        <dbReference type="EMBL" id="KIM90461.1"/>
    </source>
</evidence>
<dbReference type="EMBL" id="KN832973">
    <property type="protein sequence ID" value="KIM90461.1"/>
    <property type="molecule type" value="Genomic_DNA"/>
</dbReference>
<dbReference type="AlphaFoldDB" id="A0A0C3GIJ0"/>
<evidence type="ECO:0000313" key="3">
    <source>
        <dbReference type="Proteomes" id="UP000054166"/>
    </source>
</evidence>
<feature type="compositionally biased region" description="Basic and acidic residues" evidence="1">
    <location>
        <begin position="82"/>
        <end position="94"/>
    </location>
</feature>
<gene>
    <name evidence="2" type="ORF">PILCRDRAFT_812211</name>
</gene>
<reference evidence="2 3" key="1">
    <citation type="submission" date="2014-04" db="EMBL/GenBank/DDBJ databases">
        <authorList>
            <consortium name="DOE Joint Genome Institute"/>
            <person name="Kuo A."/>
            <person name="Tarkka M."/>
            <person name="Buscot F."/>
            <person name="Kohler A."/>
            <person name="Nagy L.G."/>
            <person name="Floudas D."/>
            <person name="Copeland A."/>
            <person name="Barry K.W."/>
            <person name="Cichocki N."/>
            <person name="Veneault-Fourrey C."/>
            <person name="LaButti K."/>
            <person name="Lindquist E.A."/>
            <person name="Lipzen A."/>
            <person name="Lundell T."/>
            <person name="Morin E."/>
            <person name="Murat C."/>
            <person name="Sun H."/>
            <person name="Tunlid A."/>
            <person name="Henrissat B."/>
            <person name="Grigoriev I.V."/>
            <person name="Hibbett D.S."/>
            <person name="Martin F."/>
            <person name="Nordberg H.P."/>
            <person name="Cantor M.N."/>
            <person name="Hua S.X."/>
        </authorList>
    </citation>
    <scope>NUCLEOTIDE SEQUENCE [LARGE SCALE GENOMIC DNA]</scope>
    <source>
        <strain evidence="2 3">F 1598</strain>
    </source>
</reference>
<feature type="region of interest" description="Disordered" evidence="1">
    <location>
        <begin position="35"/>
        <end position="133"/>
    </location>
</feature>
<keyword evidence="3" id="KW-1185">Reference proteome</keyword>
<evidence type="ECO:0000256" key="1">
    <source>
        <dbReference type="SAM" id="MobiDB-lite"/>
    </source>
</evidence>
<dbReference type="InParanoid" id="A0A0C3GIJ0"/>
<accession>A0A0C3GIJ0</accession>
<dbReference type="HOGENOM" id="CLU_1907452_0_0_1"/>
<name>A0A0C3GIJ0_PILCF</name>